<dbReference type="Pfam" id="PF02779">
    <property type="entry name" value="Transket_pyr"/>
    <property type="match status" value="1"/>
</dbReference>
<evidence type="ECO:0000256" key="3">
    <source>
        <dbReference type="ARBA" id="ARBA00023052"/>
    </source>
</evidence>
<dbReference type="InterPro" id="IPR051157">
    <property type="entry name" value="PDH/Transketolase"/>
</dbReference>
<dbReference type="PANTHER" id="PTHR43825">
    <property type="entry name" value="PYRUVATE DEHYDROGENASE E1 COMPONENT"/>
    <property type="match status" value="1"/>
</dbReference>
<evidence type="ECO:0000259" key="4">
    <source>
        <dbReference type="SMART" id="SM00861"/>
    </source>
</evidence>
<dbReference type="PANTHER" id="PTHR43825:SF1">
    <property type="entry name" value="TRANSKETOLASE-LIKE PYRIMIDINE-BINDING DOMAIN-CONTAINING PROTEIN"/>
    <property type="match status" value="1"/>
</dbReference>
<evidence type="ECO:0000256" key="2">
    <source>
        <dbReference type="ARBA" id="ARBA00007131"/>
    </source>
</evidence>
<comment type="similarity">
    <text evidence="2">Belongs to the transketolase family.</text>
</comment>
<dbReference type="Gene3D" id="3.40.50.970">
    <property type="match status" value="1"/>
</dbReference>
<dbReference type="FunFam" id="3.40.50.970:FF:000129">
    <property type="entry name" value="Transketolase"/>
    <property type="match status" value="1"/>
</dbReference>
<gene>
    <name evidence="5" type="ORF">HGI39_26125</name>
</gene>
<keyword evidence="3" id="KW-0786">Thiamine pyrophosphate</keyword>
<reference evidence="5" key="1">
    <citation type="submission" date="2020-04" db="EMBL/GenBank/DDBJ databases">
        <authorList>
            <person name="Brown S."/>
        </authorList>
    </citation>
    <scope>NUCLEOTIDE SEQUENCE</scope>
    <source>
        <strain evidence="5">DJ015</strain>
    </source>
</reference>
<dbReference type="InterPro" id="IPR029061">
    <property type="entry name" value="THDP-binding"/>
</dbReference>
<dbReference type="SUPFAM" id="SSF52518">
    <property type="entry name" value="Thiamin diphosphate-binding fold (THDP-binding)"/>
    <property type="match status" value="1"/>
</dbReference>
<dbReference type="AlphaFoldDB" id="A0AAW3WIA8"/>
<dbReference type="Pfam" id="PF02780">
    <property type="entry name" value="Transketolase_C"/>
    <property type="match status" value="1"/>
</dbReference>
<dbReference type="InterPro" id="IPR033248">
    <property type="entry name" value="Transketolase_C"/>
</dbReference>
<dbReference type="Gene3D" id="3.40.50.920">
    <property type="match status" value="1"/>
</dbReference>
<dbReference type="RefSeq" id="WP_015394895.1">
    <property type="nucleotide sequence ID" value="NZ_JABAGV010000208.1"/>
</dbReference>
<proteinExistence type="inferred from homology"/>
<comment type="cofactor">
    <cofactor evidence="1">
        <name>thiamine diphosphate</name>
        <dbReference type="ChEBI" id="CHEBI:58937"/>
    </cofactor>
</comment>
<accession>A0AAW3WIA8</accession>
<dbReference type="InterPro" id="IPR005475">
    <property type="entry name" value="Transketolase-like_Pyr-bd"/>
</dbReference>
<feature type="domain" description="Transketolase-like pyrimidine-binding" evidence="4">
    <location>
        <begin position="4"/>
        <end position="170"/>
    </location>
</feature>
<dbReference type="EMBL" id="JABAGV010000208">
    <property type="protein sequence ID" value="MBC2478088.1"/>
    <property type="molecule type" value="Genomic_DNA"/>
</dbReference>
<reference evidence="5" key="2">
    <citation type="journal article" date="2022" name="Nat. Biotechnol.">
        <title>Carbon-negative production of acetone and isopropanol by gas fermentation at industrial pilot scale.</title>
        <authorList>
            <person name="Liew F.E."/>
            <person name="Nogle R."/>
            <person name="Abdalla T."/>
            <person name="Rasor B.J."/>
            <person name="Canter C."/>
            <person name="Jensen R.O."/>
            <person name="Wang L."/>
            <person name="Strutz J."/>
            <person name="Chirania P."/>
            <person name="De Tissera S."/>
            <person name="Mueller A.P."/>
            <person name="Ruan Z."/>
            <person name="Gao A."/>
            <person name="Tran L."/>
            <person name="Engle N.L."/>
            <person name="Bromley J.C."/>
            <person name="Daniell J."/>
            <person name="Conrado R."/>
            <person name="Tschaplinski T.J."/>
            <person name="Giannone R.J."/>
            <person name="Hettich R.L."/>
            <person name="Karim A.S."/>
            <person name="Simpson S.D."/>
            <person name="Brown S.D."/>
            <person name="Leang C."/>
            <person name="Jewett M.C."/>
            <person name="Kopke M."/>
        </authorList>
    </citation>
    <scope>NUCLEOTIDE SEQUENCE</scope>
    <source>
        <strain evidence="5">DJ015</strain>
    </source>
</reference>
<comment type="caution">
    <text evidence="5">The sequence shown here is derived from an EMBL/GenBank/DDBJ whole genome shotgun (WGS) entry which is preliminary data.</text>
</comment>
<evidence type="ECO:0000256" key="1">
    <source>
        <dbReference type="ARBA" id="ARBA00001964"/>
    </source>
</evidence>
<evidence type="ECO:0000313" key="6">
    <source>
        <dbReference type="Proteomes" id="UP001194098"/>
    </source>
</evidence>
<organism evidence="5 6">
    <name type="scientific">Clostridium beijerinckii</name>
    <name type="common">Clostridium MP</name>
    <dbReference type="NCBI Taxonomy" id="1520"/>
    <lineage>
        <taxon>Bacteria</taxon>
        <taxon>Bacillati</taxon>
        <taxon>Bacillota</taxon>
        <taxon>Clostridia</taxon>
        <taxon>Eubacteriales</taxon>
        <taxon>Clostridiaceae</taxon>
        <taxon>Clostridium</taxon>
    </lineage>
</organism>
<dbReference type="SMART" id="SM00861">
    <property type="entry name" value="Transket_pyr"/>
    <property type="match status" value="1"/>
</dbReference>
<sequence length="310" mass="33514">MNKISNRQVICDTLMELAKEDKDIMVLTCDSRGSASMGAFAAEFPEQFVEVGIAEQDSVGIAAGLATCGKKPYVASPACFLSMRGVEQIKVDVAYSKTNVKLIGISGGVSYGALGMTHHSLQDIAVIRAIPDIAVLLPADRFETKKMIEAFQKYNKPAYIRIGRNPVEDVYENENFEFEIGKSNMLHEGNDITIIAAGETVKVALDASKELYAKGIGCRVLSMHTIKPLDNEAIIKAAKETKGIITIEEHSIYGGLGAAVSEVVCQMAPTKMKILGIADEAPITGNTKEVFNYYGLTAENLVKVAEELLN</sequence>
<evidence type="ECO:0000313" key="5">
    <source>
        <dbReference type="EMBL" id="MBC2478088.1"/>
    </source>
</evidence>
<dbReference type="SUPFAM" id="SSF52922">
    <property type="entry name" value="TK C-terminal domain-like"/>
    <property type="match status" value="1"/>
</dbReference>
<dbReference type="CDD" id="cd07033">
    <property type="entry name" value="TPP_PYR_DXS_TK_like"/>
    <property type="match status" value="1"/>
</dbReference>
<name>A0AAW3WIA8_CLOBE</name>
<dbReference type="Proteomes" id="UP001194098">
    <property type="component" value="Unassembled WGS sequence"/>
</dbReference>
<protein>
    <submittedName>
        <fullName evidence="5">Transketolase family protein</fullName>
    </submittedName>
</protein>
<dbReference type="InterPro" id="IPR009014">
    <property type="entry name" value="Transketo_C/PFOR_II"/>
</dbReference>